<comment type="caution">
    <text evidence="1">The sequence shown here is derived from an EMBL/GenBank/DDBJ whole genome shotgun (WGS) entry which is preliminary data.</text>
</comment>
<dbReference type="EMBL" id="AVOT02079775">
    <property type="protein sequence ID" value="MBW0566836.1"/>
    <property type="molecule type" value="Genomic_DNA"/>
</dbReference>
<name>A0A9Q3JR72_9BASI</name>
<evidence type="ECO:0000313" key="1">
    <source>
        <dbReference type="EMBL" id="MBW0566836.1"/>
    </source>
</evidence>
<evidence type="ECO:0000313" key="2">
    <source>
        <dbReference type="Proteomes" id="UP000765509"/>
    </source>
</evidence>
<protein>
    <submittedName>
        <fullName evidence="1">Uncharacterized protein</fullName>
    </submittedName>
</protein>
<organism evidence="1 2">
    <name type="scientific">Austropuccinia psidii MF-1</name>
    <dbReference type="NCBI Taxonomy" id="1389203"/>
    <lineage>
        <taxon>Eukaryota</taxon>
        <taxon>Fungi</taxon>
        <taxon>Dikarya</taxon>
        <taxon>Basidiomycota</taxon>
        <taxon>Pucciniomycotina</taxon>
        <taxon>Pucciniomycetes</taxon>
        <taxon>Pucciniales</taxon>
        <taxon>Sphaerophragmiaceae</taxon>
        <taxon>Austropuccinia</taxon>
    </lineage>
</organism>
<dbReference type="AlphaFoldDB" id="A0A9Q3JR72"/>
<reference evidence="1" key="1">
    <citation type="submission" date="2021-03" db="EMBL/GenBank/DDBJ databases">
        <title>Draft genome sequence of rust myrtle Austropuccinia psidii MF-1, a brazilian biotype.</title>
        <authorList>
            <person name="Quecine M.C."/>
            <person name="Pachon D.M.R."/>
            <person name="Bonatelli M.L."/>
            <person name="Correr F.H."/>
            <person name="Franceschini L.M."/>
            <person name="Leite T.F."/>
            <person name="Margarido G.R.A."/>
            <person name="Almeida C.A."/>
            <person name="Ferrarezi J.A."/>
            <person name="Labate C.A."/>
        </authorList>
    </citation>
    <scope>NUCLEOTIDE SEQUENCE</scope>
    <source>
        <strain evidence="1">MF-1</strain>
    </source>
</reference>
<gene>
    <name evidence="1" type="ORF">O181_106551</name>
</gene>
<sequence>MYGVEIYNSKNRHITLGSSKEKKFSLHIFQMSSEDPVEEFMNEFKEGQFSSNLTSKQRISGLKIHRKNRLAFSIGGERLGQIRGHDIELYLDLQRPYPPILRRPPYPAVLETRREI</sequence>
<proteinExistence type="predicted"/>
<dbReference type="Proteomes" id="UP000765509">
    <property type="component" value="Unassembled WGS sequence"/>
</dbReference>
<keyword evidence="2" id="KW-1185">Reference proteome</keyword>
<accession>A0A9Q3JR72</accession>